<feature type="compositionally biased region" description="Low complexity" evidence="1">
    <location>
        <begin position="94"/>
        <end position="106"/>
    </location>
</feature>
<accession>A0A9W9IJM2</accession>
<evidence type="ECO:0000313" key="3">
    <source>
        <dbReference type="Proteomes" id="UP001149163"/>
    </source>
</evidence>
<evidence type="ECO:0000313" key="2">
    <source>
        <dbReference type="EMBL" id="KAJ5176950.1"/>
    </source>
</evidence>
<sequence length="153" mass="16218">MFRQMAEGTGWAHQRVIGARCPEPEPGWEYVLRIGVRWDAARSTQHAARRIRLGGPAQCVQAGCTPYCRTRYAMSPASCNDITDTVSLPPPPISISTAPASPAAAPGRHRDHDLSPAPKSGSDAVEFDASDAQEHAAVDVAADAPNSADLTDS</sequence>
<proteinExistence type="predicted"/>
<protein>
    <submittedName>
        <fullName evidence="2">Uncharacterized protein</fullName>
    </submittedName>
</protein>
<dbReference type="AlphaFoldDB" id="A0A9W9IJM2"/>
<dbReference type="Proteomes" id="UP001149163">
    <property type="component" value="Unassembled WGS sequence"/>
</dbReference>
<keyword evidence="3" id="KW-1185">Reference proteome</keyword>
<reference evidence="2" key="1">
    <citation type="submission" date="2022-11" db="EMBL/GenBank/DDBJ databases">
        <authorList>
            <person name="Petersen C."/>
        </authorList>
    </citation>
    <scope>NUCLEOTIDE SEQUENCE</scope>
    <source>
        <strain evidence="2">IBT 26290</strain>
    </source>
</reference>
<feature type="region of interest" description="Disordered" evidence="1">
    <location>
        <begin position="79"/>
        <end position="153"/>
    </location>
</feature>
<dbReference type="EMBL" id="JAPQKN010000001">
    <property type="protein sequence ID" value="KAJ5176950.1"/>
    <property type="molecule type" value="Genomic_DNA"/>
</dbReference>
<comment type="caution">
    <text evidence="2">The sequence shown here is derived from an EMBL/GenBank/DDBJ whole genome shotgun (WGS) entry which is preliminary data.</text>
</comment>
<dbReference type="RefSeq" id="XP_056548558.1">
    <property type="nucleotide sequence ID" value="XM_056684952.1"/>
</dbReference>
<reference evidence="2" key="2">
    <citation type="journal article" date="2023" name="IMA Fungus">
        <title>Comparative genomic study of the Penicillium genus elucidates a diverse pangenome and 15 lateral gene transfer events.</title>
        <authorList>
            <person name="Petersen C."/>
            <person name="Sorensen T."/>
            <person name="Nielsen M.R."/>
            <person name="Sondergaard T.E."/>
            <person name="Sorensen J.L."/>
            <person name="Fitzpatrick D.A."/>
            <person name="Frisvad J.C."/>
            <person name="Nielsen K.L."/>
        </authorList>
    </citation>
    <scope>NUCLEOTIDE SEQUENCE</scope>
    <source>
        <strain evidence="2">IBT 26290</strain>
    </source>
</reference>
<gene>
    <name evidence="2" type="ORF">N7482_002827</name>
</gene>
<evidence type="ECO:0000256" key="1">
    <source>
        <dbReference type="SAM" id="MobiDB-lite"/>
    </source>
</evidence>
<name>A0A9W9IJM2_9EURO</name>
<dbReference type="GeneID" id="81424128"/>
<organism evidence="2 3">
    <name type="scientific">Penicillium canariense</name>
    <dbReference type="NCBI Taxonomy" id="189055"/>
    <lineage>
        <taxon>Eukaryota</taxon>
        <taxon>Fungi</taxon>
        <taxon>Dikarya</taxon>
        <taxon>Ascomycota</taxon>
        <taxon>Pezizomycotina</taxon>
        <taxon>Eurotiomycetes</taxon>
        <taxon>Eurotiomycetidae</taxon>
        <taxon>Eurotiales</taxon>
        <taxon>Aspergillaceae</taxon>
        <taxon>Penicillium</taxon>
    </lineage>
</organism>